<evidence type="ECO:0000313" key="1">
    <source>
        <dbReference type="EMBL" id="GIY78047.1"/>
    </source>
</evidence>
<protein>
    <submittedName>
        <fullName evidence="1">Uncharacterized protein</fullName>
    </submittedName>
</protein>
<dbReference type="AlphaFoldDB" id="A0AAV4W5X1"/>
<gene>
    <name evidence="1" type="ORF">CEXT_167321</name>
</gene>
<dbReference type="EMBL" id="BPLR01015712">
    <property type="protein sequence ID" value="GIY78047.1"/>
    <property type="molecule type" value="Genomic_DNA"/>
</dbReference>
<sequence length="225" mass="25805">MSFSALTPPPILVATSLKNSWPPPSVLLFAFLFEKYSEKSDKRLLFSFEMKTGAWKMVFYASWVCAREAAPETEEGALWQTISLFPKTMPLHRKPFQKHTSLALKCVFNRSRVSTLFAHPLQEQGCSSFRPTIEIVWFECFSLEPRHPTRCCFFLVKDGRYFVLLFHTSSKWTKNKYIDRRSSVSFLHQTIMKAGGSGVGPVVSHVPACFRNCRNSCRETGRALF</sequence>
<accession>A0AAV4W5X1</accession>
<comment type="caution">
    <text evidence="1">The sequence shown here is derived from an EMBL/GenBank/DDBJ whole genome shotgun (WGS) entry which is preliminary data.</text>
</comment>
<proteinExistence type="predicted"/>
<evidence type="ECO:0000313" key="2">
    <source>
        <dbReference type="Proteomes" id="UP001054945"/>
    </source>
</evidence>
<reference evidence="1 2" key="1">
    <citation type="submission" date="2021-06" db="EMBL/GenBank/DDBJ databases">
        <title>Caerostris extrusa draft genome.</title>
        <authorList>
            <person name="Kono N."/>
            <person name="Arakawa K."/>
        </authorList>
    </citation>
    <scope>NUCLEOTIDE SEQUENCE [LARGE SCALE GENOMIC DNA]</scope>
</reference>
<name>A0AAV4W5X1_CAEEX</name>
<dbReference type="Proteomes" id="UP001054945">
    <property type="component" value="Unassembled WGS sequence"/>
</dbReference>
<organism evidence="1 2">
    <name type="scientific">Caerostris extrusa</name>
    <name type="common">Bark spider</name>
    <name type="synonym">Caerostris bankana</name>
    <dbReference type="NCBI Taxonomy" id="172846"/>
    <lineage>
        <taxon>Eukaryota</taxon>
        <taxon>Metazoa</taxon>
        <taxon>Ecdysozoa</taxon>
        <taxon>Arthropoda</taxon>
        <taxon>Chelicerata</taxon>
        <taxon>Arachnida</taxon>
        <taxon>Araneae</taxon>
        <taxon>Araneomorphae</taxon>
        <taxon>Entelegynae</taxon>
        <taxon>Araneoidea</taxon>
        <taxon>Araneidae</taxon>
        <taxon>Caerostris</taxon>
    </lineage>
</organism>
<keyword evidence="2" id="KW-1185">Reference proteome</keyword>